<dbReference type="Pfam" id="PF13193">
    <property type="entry name" value="AMP-binding_C"/>
    <property type="match status" value="1"/>
</dbReference>
<dbReference type="GO" id="GO:0004467">
    <property type="term" value="F:long-chain fatty acid-CoA ligase activity"/>
    <property type="evidence" value="ECO:0007669"/>
    <property type="project" value="TreeGrafter"/>
</dbReference>
<evidence type="ECO:0000256" key="1">
    <source>
        <dbReference type="ARBA" id="ARBA00004502"/>
    </source>
</evidence>
<evidence type="ECO:0000256" key="2">
    <source>
        <dbReference type="ARBA" id="ARBA00004585"/>
    </source>
</evidence>
<keyword evidence="13" id="KW-0445">Lipid transport</keyword>
<evidence type="ECO:0000259" key="22">
    <source>
        <dbReference type="Pfam" id="PF13193"/>
    </source>
</evidence>
<dbReference type="InterPro" id="IPR020845">
    <property type="entry name" value="AMP-binding_CS"/>
</dbReference>
<feature type="region of interest" description="Disordered" evidence="20">
    <location>
        <begin position="586"/>
        <end position="606"/>
    </location>
</feature>
<dbReference type="PROSITE" id="PS00455">
    <property type="entry name" value="AMP_BINDING"/>
    <property type="match status" value="1"/>
</dbReference>
<evidence type="ECO:0000256" key="16">
    <source>
        <dbReference type="ARBA" id="ARBA00051585"/>
    </source>
</evidence>
<dbReference type="GO" id="GO:0005778">
    <property type="term" value="C:peroxisomal membrane"/>
    <property type="evidence" value="ECO:0007669"/>
    <property type="project" value="UniProtKB-SubCell"/>
</dbReference>
<evidence type="ECO:0000259" key="21">
    <source>
        <dbReference type="Pfam" id="PF00501"/>
    </source>
</evidence>
<keyword evidence="7" id="KW-0436">Ligase</keyword>
<keyword evidence="9" id="KW-0812">Transmembrane</keyword>
<keyword evidence="5" id="KW-0813">Transport</keyword>
<evidence type="ECO:0000256" key="17">
    <source>
        <dbReference type="ARBA" id="ARBA00060276"/>
    </source>
</evidence>
<evidence type="ECO:0000256" key="9">
    <source>
        <dbReference type="ARBA" id="ARBA00022692"/>
    </source>
</evidence>
<feature type="domain" description="AMP-dependent synthetase/ligase" evidence="21">
    <location>
        <begin position="66"/>
        <end position="435"/>
    </location>
</feature>
<keyword evidence="11" id="KW-0067">ATP-binding</keyword>
<keyword evidence="10" id="KW-0547">Nucleotide-binding</keyword>
<evidence type="ECO:0000256" key="13">
    <source>
        <dbReference type="ARBA" id="ARBA00023055"/>
    </source>
</evidence>
<dbReference type="Pfam" id="PF00501">
    <property type="entry name" value="AMP-binding"/>
    <property type="match status" value="1"/>
</dbReference>
<evidence type="ECO:0000256" key="7">
    <source>
        <dbReference type="ARBA" id="ARBA00022598"/>
    </source>
</evidence>
<dbReference type="InterPro" id="IPR042099">
    <property type="entry name" value="ANL_N_sf"/>
</dbReference>
<dbReference type="Gene3D" id="3.30.300.30">
    <property type="match status" value="1"/>
</dbReference>
<dbReference type="GO" id="GO:0044539">
    <property type="term" value="P:long-chain fatty acid import into cell"/>
    <property type="evidence" value="ECO:0007669"/>
    <property type="project" value="TreeGrafter"/>
</dbReference>
<protein>
    <recommendedName>
        <fullName evidence="18">Very long-chain fatty acid transport protein</fullName>
    </recommendedName>
    <alternativeName>
        <fullName evidence="19">Very-long-chain acyl-CoA synthetase</fullName>
    </alternativeName>
</protein>
<reference evidence="24" key="1">
    <citation type="submission" date="2014-12" db="EMBL/GenBank/DDBJ databases">
        <title>Genome Sequence of Valsa Canker Pathogens Uncovers a Specific Adaption of Colonization on Woody Bark.</title>
        <authorList>
            <person name="Yin Z."/>
            <person name="Liu H."/>
            <person name="Gao X."/>
            <person name="Li Z."/>
            <person name="Song N."/>
            <person name="Ke X."/>
            <person name="Dai Q."/>
            <person name="Wu Y."/>
            <person name="Sun Y."/>
            <person name="Xu J.-R."/>
            <person name="Kang Z.K."/>
            <person name="Wang L."/>
            <person name="Huang L."/>
        </authorList>
    </citation>
    <scope>NUCLEOTIDE SEQUENCE [LARGE SCALE GENOMIC DNA]</scope>
    <source>
        <strain evidence="24">SXYL134</strain>
    </source>
</reference>
<keyword evidence="12" id="KW-1133">Transmembrane helix</keyword>
<keyword evidence="24" id="KW-1185">Reference proteome</keyword>
<dbReference type="SUPFAM" id="SSF56801">
    <property type="entry name" value="Acetyl-CoA synthetase-like"/>
    <property type="match status" value="1"/>
</dbReference>
<dbReference type="InterPro" id="IPR025110">
    <property type="entry name" value="AMP-bd_C"/>
</dbReference>
<dbReference type="AlphaFoldDB" id="A0A194UVX2"/>
<gene>
    <name evidence="23" type="ORF">VP1G_03111</name>
</gene>
<dbReference type="InterPro" id="IPR000873">
    <property type="entry name" value="AMP-dep_synth/lig_dom"/>
</dbReference>
<sequence length="641" mass="72139">MPVPLALAVPAAAAAAAYINAKAQIWYDLGMLTSVVPMAAGMFWRERCGKLSLFYDLEYWATRPKTAEQLFLRFEDKTWTFRQGLNEALRYGTWLRSRFDIKKGDIVAMDFMNSEVFIFVWMGLWSIGAKPAFINYNLTGHALVHCVRAATTNLMLIDPAVAHNLDDLVRNELSGVRLEVFTPEYKEEAQATEPVRMPDETRLDEGLQSMAILIYTSGTTGLPKAAVVSWGKVHAAGGFSARLIKTRPGEVFYTCMPLYHSSGSILCFSNALLMGATVALGAKFSTRTFWREVRQHNATIIQYVGETLRYLLAAPSEINPKTGQDMDKQHRVRVALGNGLRPDVWNRFKERFGVEYIAEFYGATEGSFATWNLSRNDFGMGAVGRNGWLYSMLVGVGTAIVEVDFCTDLPLRDPKTGLCRTAKPGEPGEFLFRLPEKDLERRFQGYYGDRAATNKKILRDVFKKGDAWFRTGDVMRWDSEGRLYFHDRIGDTFRWKSENVSTAEVSQVLGLHPAVHEANVFGVQLPHHDGKAGCVALILNKNNNDNYYFSDGVARDEVLKSLAEHVHKGLPRYAAPIFLRITKPGKMQTTGTNKQQKHDLRTEGVNPDKTGDDEIFWLQQGKYMPFTKADWDALNGGRVKL</sequence>
<evidence type="ECO:0000256" key="18">
    <source>
        <dbReference type="ARBA" id="ARBA00068795"/>
    </source>
</evidence>
<dbReference type="PANTHER" id="PTHR43107">
    <property type="entry name" value="LONG-CHAIN FATTY ACID TRANSPORT PROTEIN"/>
    <property type="match status" value="1"/>
</dbReference>
<dbReference type="EMBL" id="KN714683">
    <property type="protein sequence ID" value="KUI55764.1"/>
    <property type="molecule type" value="Genomic_DNA"/>
</dbReference>
<dbReference type="FunFam" id="3.40.50.12780:FF:000019">
    <property type="entry name" value="Long-chain fatty acid transporter"/>
    <property type="match status" value="1"/>
</dbReference>
<keyword evidence="14" id="KW-0472">Membrane</keyword>
<evidence type="ECO:0000256" key="12">
    <source>
        <dbReference type="ARBA" id="ARBA00022989"/>
    </source>
</evidence>
<evidence type="ECO:0000256" key="4">
    <source>
        <dbReference type="ARBA" id="ARBA00006432"/>
    </source>
</evidence>
<evidence type="ECO:0000313" key="23">
    <source>
        <dbReference type="EMBL" id="KUI55764.1"/>
    </source>
</evidence>
<evidence type="ECO:0000256" key="14">
    <source>
        <dbReference type="ARBA" id="ARBA00023136"/>
    </source>
</evidence>
<keyword evidence="8" id="KW-0551">Lipid droplet</keyword>
<comment type="catalytic activity">
    <reaction evidence="16">
        <text>a very long-chain fatty acid + ATP + CoA = a very long-chain fatty acyl-CoA + AMP + diphosphate</text>
        <dbReference type="Rhea" id="RHEA:54536"/>
        <dbReference type="ChEBI" id="CHEBI:30616"/>
        <dbReference type="ChEBI" id="CHEBI:33019"/>
        <dbReference type="ChEBI" id="CHEBI:57287"/>
        <dbReference type="ChEBI" id="CHEBI:58950"/>
        <dbReference type="ChEBI" id="CHEBI:138261"/>
        <dbReference type="ChEBI" id="CHEBI:456215"/>
    </reaction>
</comment>
<proteinExistence type="inferred from homology"/>
<evidence type="ECO:0000256" key="20">
    <source>
        <dbReference type="SAM" id="MobiDB-lite"/>
    </source>
</evidence>
<dbReference type="GO" id="GO:0009898">
    <property type="term" value="C:cytoplasmic side of plasma membrane"/>
    <property type="evidence" value="ECO:0007669"/>
    <property type="project" value="TreeGrafter"/>
</dbReference>
<comment type="subcellular location">
    <subcellularLocation>
        <location evidence="3">Cell membrane</location>
        <topology evidence="3">Multi-pass membrane protein</topology>
    </subcellularLocation>
    <subcellularLocation>
        <location evidence="1">Lipid droplet</location>
    </subcellularLocation>
    <subcellularLocation>
        <location evidence="2">Peroxisome membrane</location>
        <topology evidence="2">Multi-pass membrane protein</topology>
    </subcellularLocation>
</comment>
<evidence type="ECO:0000256" key="10">
    <source>
        <dbReference type="ARBA" id="ARBA00022741"/>
    </source>
</evidence>
<dbReference type="GO" id="GO:0005324">
    <property type="term" value="F:long-chain fatty acid transmembrane transporter activity"/>
    <property type="evidence" value="ECO:0007669"/>
    <property type="project" value="TreeGrafter"/>
</dbReference>
<feature type="domain" description="AMP-binding enzyme C-terminal" evidence="22">
    <location>
        <begin position="504"/>
        <end position="583"/>
    </location>
</feature>
<dbReference type="STRING" id="694573.A0A194UVX2"/>
<dbReference type="GO" id="GO:0005811">
    <property type="term" value="C:lipid droplet"/>
    <property type="evidence" value="ECO:0007669"/>
    <property type="project" value="UniProtKB-SubCell"/>
</dbReference>
<dbReference type="OrthoDB" id="10253869at2759"/>
<accession>A0A194UVX2</accession>
<dbReference type="Gene3D" id="3.40.50.12780">
    <property type="entry name" value="N-terminal domain of ligase-like"/>
    <property type="match status" value="1"/>
</dbReference>
<dbReference type="PANTHER" id="PTHR43107:SF15">
    <property type="entry name" value="FATTY ACID TRANSPORT PROTEIN 3, ISOFORM A"/>
    <property type="match status" value="1"/>
</dbReference>
<comment type="function">
    <text evidence="17">Acyl-CoA synthetase required for both the import of long chain fatty acids (LCFAs) (C14-C18) and the activation very long chain fatty acids (VLCFAs) (C20-C26) by esterification of the fatty acids into metabolically active CoA-thioesters for subsequent degradation or incorporation into phospholipids. The transport and fatty acyl-CoA synthetase activities are genetically separable and are thus independent activities. Esterifies VLCFAs in the peroxisome matrix. The VLCFAs are actively transported into peroxisomes by a PXA1-PXA2 heterodimeric transporter in the peroxisomal membrane.</text>
</comment>
<dbReference type="GO" id="GO:0005524">
    <property type="term" value="F:ATP binding"/>
    <property type="evidence" value="ECO:0007669"/>
    <property type="project" value="UniProtKB-KW"/>
</dbReference>
<evidence type="ECO:0000256" key="5">
    <source>
        <dbReference type="ARBA" id="ARBA00022448"/>
    </source>
</evidence>
<dbReference type="InterPro" id="IPR045851">
    <property type="entry name" value="AMP-bd_C_sf"/>
</dbReference>
<keyword evidence="6" id="KW-1003">Cell membrane</keyword>
<evidence type="ECO:0000256" key="8">
    <source>
        <dbReference type="ARBA" id="ARBA00022677"/>
    </source>
</evidence>
<evidence type="ECO:0000256" key="11">
    <source>
        <dbReference type="ARBA" id="ARBA00022840"/>
    </source>
</evidence>
<evidence type="ECO:0000256" key="15">
    <source>
        <dbReference type="ARBA" id="ARBA00023140"/>
    </source>
</evidence>
<evidence type="ECO:0000256" key="3">
    <source>
        <dbReference type="ARBA" id="ARBA00004651"/>
    </source>
</evidence>
<comment type="similarity">
    <text evidence="4">Belongs to the ATP-dependent AMP-binding enzyme family.</text>
</comment>
<name>A0A194UVX2_CYTMA</name>
<evidence type="ECO:0000256" key="6">
    <source>
        <dbReference type="ARBA" id="ARBA00022475"/>
    </source>
</evidence>
<evidence type="ECO:0000256" key="19">
    <source>
        <dbReference type="ARBA" id="ARBA00078285"/>
    </source>
</evidence>
<dbReference type="Proteomes" id="UP000078576">
    <property type="component" value="Unassembled WGS sequence"/>
</dbReference>
<dbReference type="FunFam" id="3.30.300.30:FF:000002">
    <property type="entry name" value="Long-chain fatty acid transport protein 1"/>
    <property type="match status" value="1"/>
</dbReference>
<organism evidence="23 24">
    <name type="scientific">Cytospora mali</name>
    <name type="common">Apple Valsa canker fungus</name>
    <name type="synonym">Valsa mali</name>
    <dbReference type="NCBI Taxonomy" id="578113"/>
    <lineage>
        <taxon>Eukaryota</taxon>
        <taxon>Fungi</taxon>
        <taxon>Dikarya</taxon>
        <taxon>Ascomycota</taxon>
        <taxon>Pezizomycotina</taxon>
        <taxon>Sordariomycetes</taxon>
        <taxon>Sordariomycetidae</taxon>
        <taxon>Diaporthales</taxon>
        <taxon>Cytosporaceae</taxon>
        <taxon>Cytospora</taxon>
    </lineage>
</organism>
<evidence type="ECO:0000313" key="24">
    <source>
        <dbReference type="Proteomes" id="UP000078576"/>
    </source>
</evidence>
<keyword evidence="15" id="KW-0576">Peroxisome</keyword>